<dbReference type="Proteomes" id="UP001597145">
    <property type="component" value="Unassembled WGS sequence"/>
</dbReference>
<comment type="caution">
    <text evidence="1">The sequence shown here is derived from an EMBL/GenBank/DDBJ whole genome shotgun (WGS) entry which is preliminary data.</text>
</comment>
<protein>
    <submittedName>
        <fullName evidence="1">Uncharacterized protein</fullName>
    </submittedName>
</protein>
<evidence type="ECO:0000313" key="1">
    <source>
        <dbReference type="EMBL" id="MFD1535017.1"/>
    </source>
</evidence>
<reference evidence="2" key="1">
    <citation type="journal article" date="2019" name="Int. J. Syst. Evol. Microbiol.">
        <title>The Global Catalogue of Microorganisms (GCM) 10K type strain sequencing project: providing services to taxonomists for standard genome sequencing and annotation.</title>
        <authorList>
            <consortium name="The Broad Institute Genomics Platform"/>
            <consortium name="The Broad Institute Genome Sequencing Center for Infectious Disease"/>
            <person name="Wu L."/>
            <person name="Ma J."/>
        </authorList>
    </citation>
    <scope>NUCLEOTIDE SEQUENCE [LARGE SCALE GENOMIC DNA]</scope>
    <source>
        <strain evidence="2">JCM 12165</strain>
    </source>
</reference>
<dbReference type="EMBL" id="JBHUCP010000048">
    <property type="protein sequence ID" value="MFD1535017.1"/>
    <property type="molecule type" value="Genomic_DNA"/>
</dbReference>
<dbReference type="RefSeq" id="WP_343973072.1">
    <property type="nucleotide sequence ID" value="NZ_BAAAJG010000003.1"/>
</dbReference>
<evidence type="ECO:0000313" key="2">
    <source>
        <dbReference type="Proteomes" id="UP001597145"/>
    </source>
</evidence>
<keyword evidence="2" id="KW-1185">Reference proteome</keyword>
<proteinExistence type="predicted"/>
<name>A0ABW4FXD9_9PSEU</name>
<sequence length="58" mass="6366">MRERDPKAEWATHLARAVAEEIRSGVRSGVLTVGEAEELLARIRVVVDQALDRSALPA</sequence>
<organism evidence="1 2">
    <name type="scientific">Pseudonocardia aurantiaca</name>
    <dbReference type="NCBI Taxonomy" id="75290"/>
    <lineage>
        <taxon>Bacteria</taxon>
        <taxon>Bacillati</taxon>
        <taxon>Actinomycetota</taxon>
        <taxon>Actinomycetes</taxon>
        <taxon>Pseudonocardiales</taxon>
        <taxon>Pseudonocardiaceae</taxon>
        <taxon>Pseudonocardia</taxon>
    </lineage>
</organism>
<gene>
    <name evidence="1" type="ORF">ACFSCY_36960</name>
</gene>
<accession>A0ABW4FXD9</accession>